<feature type="compositionally biased region" description="Polar residues" evidence="1">
    <location>
        <begin position="189"/>
        <end position="204"/>
    </location>
</feature>
<feature type="compositionally biased region" description="Low complexity" evidence="1">
    <location>
        <begin position="55"/>
        <end position="65"/>
    </location>
</feature>
<evidence type="ECO:0000313" key="2">
    <source>
        <dbReference type="EMBL" id="KAK4234494.1"/>
    </source>
</evidence>
<proteinExistence type="predicted"/>
<feature type="compositionally biased region" description="Pro residues" evidence="1">
    <location>
        <begin position="254"/>
        <end position="268"/>
    </location>
</feature>
<reference evidence="2" key="1">
    <citation type="journal article" date="2023" name="Mol. Phylogenet. Evol.">
        <title>Genome-scale phylogeny and comparative genomics of the fungal order Sordariales.</title>
        <authorList>
            <person name="Hensen N."/>
            <person name="Bonometti L."/>
            <person name="Westerberg I."/>
            <person name="Brannstrom I.O."/>
            <person name="Guillou S."/>
            <person name="Cros-Aarteil S."/>
            <person name="Calhoun S."/>
            <person name="Haridas S."/>
            <person name="Kuo A."/>
            <person name="Mondo S."/>
            <person name="Pangilinan J."/>
            <person name="Riley R."/>
            <person name="LaButti K."/>
            <person name="Andreopoulos B."/>
            <person name="Lipzen A."/>
            <person name="Chen C."/>
            <person name="Yan M."/>
            <person name="Daum C."/>
            <person name="Ng V."/>
            <person name="Clum A."/>
            <person name="Steindorff A."/>
            <person name="Ohm R.A."/>
            <person name="Martin F."/>
            <person name="Silar P."/>
            <person name="Natvig D.O."/>
            <person name="Lalanne C."/>
            <person name="Gautier V."/>
            <person name="Ament-Velasquez S.L."/>
            <person name="Kruys A."/>
            <person name="Hutchinson M.I."/>
            <person name="Powell A.J."/>
            <person name="Barry K."/>
            <person name="Miller A.N."/>
            <person name="Grigoriev I.V."/>
            <person name="Debuchy R."/>
            <person name="Gladieux P."/>
            <person name="Hiltunen Thoren M."/>
            <person name="Johannesson H."/>
        </authorList>
    </citation>
    <scope>NUCLEOTIDE SEQUENCE</scope>
    <source>
        <strain evidence="2">CBS 532.94</strain>
    </source>
</reference>
<feature type="compositionally biased region" description="Low complexity" evidence="1">
    <location>
        <begin position="224"/>
        <end position="253"/>
    </location>
</feature>
<dbReference type="Proteomes" id="UP001303760">
    <property type="component" value="Unassembled WGS sequence"/>
</dbReference>
<organism evidence="2 3">
    <name type="scientific">Achaetomium macrosporum</name>
    <dbReference type="NCBI Taxonomy" id="79813"/>
    <lineage>
        <taxon>Eukaryota</taxon>
        <taxon>Fungi</taxon>
        <taxon>Dikarya</taxon>
        <taxon>Ascomycota</taxon>
        <taxon>Pezizomycotina</taxon>
        <taxon>Sordariomycetes</taxon>
        <taxon>Sordariomycetidae</taxon>
        <taxon>Sordariales</taxon>
        <taxon>Chaetomiaceae</taxon>
        <taxon>Achaetomium</taxon>
    </lineage>
</organism>
<dbReference type="AlphaFoldDB" id="A0AAN7C388"/>
<name>A0AAN7C388_9PEZI</name>
<gene>
    <name evidence="2" type="ORF">C8A03DRAFT_47182</name>
</gene>
<protein>
    <submittedName>
        <fullName evidence="2">Uncharacterized protein</fullName>
    </submittedName>
</protein>
<reference evidence="2" key="2">
    <citation type="submission" date="2023-05" db="EMBL/GenBank/DDBJ databases">
        <authorList>
            <consortium name="Lawrence Berkeley National Laboratory"/>
            <person name="Steindorff A."/>
            <person name="Hensen N."/>
            <person name="Bonometti L."/>
            <person name="Westerberg I."/>
            <person name="Brannstrom I.O."/>
            <person name="Guillou S."/>
            <person name="Cros-Aarteil S."/>
            <person name="Calhoun S."/>
            <person name="Haridas S."/>
            <person name="Kuo A."/>
            <person name="Mondo S."/>
            <person name="Pangilinan J."/>
            <person name="Riley R."/>
            <person name="Labutti K."/>
            <person name="Andreopoulos B."/>
            <person name="Lipzen A."/>
            <person name="Chen C."/>
            <person name="Yanf M."/>
            <person name="Daum C."/>
            <person name="Ng V."/>
            <person name="Clum A."/>
            <person name="Ohm R."/>
            <person name="Martin F."/>
            <person name="Silar P."/>
            <person name="Natvig D."/>
            <person name="Lalanne C."/>
            <person name="Gautier V."/>
            <person name="Ament-Velasquez S.L."/>
            <person name="Kruys A."/>
            <person name="Hutchinson M.I."/>
            <person name="Powell A.J."/>
            <person name="Barry K."/>
            <person name="Miller A.N."/>
            <person name="Grigoriev I.V."/>
            <person name="Debuchy R."/>
            <person name="Gladieux P."/>
            <person name="Thoren M.H."/>
            <person name="Johannesson H."/>
        </authorList>
    </citation>
    <scope>NUCLEOTIDE SEQUENCE</scope>
    <source>
        <strain evidence="2">CBS 532.94</strain>
    </source>
</reference>
<feature type="region of interest" description="Disordered" evidence="1">
    <location>
        <begin position="342"/>
        <end position="363"/>
    </location>
</feature>
<accession>A0AAN7C388</accession>
<feature type="compositionally biased region" description="Pro residues" evidence="1">
    <location>
        <begin position="140"/>
        <end position="149"/>
    </location>
</feature>
<evidence type="ECO:0000256" key="1">
    <source>
        <dbReference type="SAM" id="MobiDB-lite"/>
    </source>
</evidence>
<feature type="region of interest" description="Disordered" evidence="1">
    <location>
        <begin position="178"/>
        <end position="280"/>
    </location>
</feature>
<sequence length="363" mass="37696">MDGSDGELGEDHYPWSALAASRGVSTPSPKQHQGPPPPGPSSQTIRGRTKRSRSPRPSSRASAGKHQGRSSDGGSRQALKGKGKGPMVGHDGQVDGGPHSSASDGETETYSAQFLDGHPGPLRDSTFPGADSTVPRHFSRPPPPPPLTPPALSAAVFPFEDRRPGYATSLPPALDMSFIHQPNPDYGASATSTDVLSSSPQPATTALPRRRSYTRSVPIGTPKATSTSSTATTTSGDNPNALAPSSHPQASPLLLPPPPGHSDPPSAPPEYEFVGGPGGPGVFLSQQEIDLQGEIISVVDDAGHGWKRHTRVYGGGVCLACLAAAERHGAGQGGFYGDKVPLEDRRDMSRPPSHLNTGLDVGR</sequence>
<feature type="region of interest" description="Disordered" evidence="1">
    <location>
        <begin position="1"/>
        <end position="154"/>
    </location>
</feature>
<comment type="caution">
    <text evidence="2">The sequence shown here is derived from an EMBL/GenBank/DDBJ whole genome shotgun (WGS) entry which is preliminary data.</text>
</comment>
<keyword evidence="3" id="KW-1185">Reference proteome</keyword>
<dbReference type="EMBL" id="MU860362">
    <property type="protein sequence ID" value="KAK4234494.1"/>
    <property type="molecule type" value="Genomic_DNA"/>
</dbReference>
<feature type="compositionally biased region" description="Polar residues" evidence="1">
    <location>
        <begin position="100"/>
        <end position="112"/>
    </location>
</feature>
<evidence type="ECO:0000313" key="3">
    <source>
        <dbReference type="Proteomes" id="UP001303760"/>
    </source>
</evidence>